<feature type="transmembrane region" description="Helical" evidence="2">
    <location>
        <begin position="215"/>
        <end position="233"/>
    </location>
</feature>
<feature type="transmembrane region" description="Helical" evidence="2">
    <location>
        <begin position="240"/>
        <end position="265"/>
    </location>
</feature>
<keyword evidence="2" id="KW-1133">Transmembrane helix</keyword>
<dbReference type="Proteomes" id="UP000297245">
    <property type="component" value="Unassembled WGS sequence"/>
</dbReference>
<sequence length="607" mass="68819">MKDSHPYISQKDYVASVTPSSNEDVESSKVDGTNGGDGMKESRRPTFDEEACSKLWSVYIGEAQKYDQHLLRGWKNDMDGILLFSALYSASLTAFIIESYKKLQGDPSQDAVLLLVQISQQLASMSNGTTAQFQSLRNSDSPATSSIICNMLWFISLALALTCSLLATFIQQWTRDFIHKTSLRPSPVRHARILAFMYFGLRDFGMHAFVDMIPMLLHVSLFLFLAGLVSFLIPVNRPLAYLVAIILAMFLTIYIVLTCLPPLYLNAPYRTPFSSVLWRLGNNVKGILTRRRKFSRREQSLTDTMLDESMMNPLGRDQQALVYTLNSLTDDEELLPFIESIPDVVCGPNGIRISNREMLMPLVHSRNPDVNIISRISELIQRTSHWPDGPRRSQSWSACGRALWSLAFMLIQGPKVQPQLEQDNYSIYFFDHKTIALLLDKTSCFEFSFSAVAAIHLSRMSNLRHCVRVISQMLSPSVDRLHPRTRLLSAKNIWLKIGLAHVGISYGSHLADCCYELSEALQKATVTSVETHMEDITRALTKLQSERPWLLSRLSILVGYLVNCTNGRILPFELDIMCKVILPHLSVEVTDEEWLEIYRLFIITKSI</sequence>
<dbReference type="EMBL" id="ML179294">
    <property type="protein sequence ID" value="THU91899.1"/>
    <property type="molecule type" value="Genomic_DNA"/>
</dbReference>
<feature type="region of interest" description="Disordered" evidence="1">
    <location>
        <begin position="1"/>
        <end position="46"/>
    </location>
</feature>
<feature type="domain" description="DUF6535" evidence="3">
    <location>
        <begin position="56"/>
        <end position="233"/>
    </location>
</feature>
<organism evidence="4 5">
    <name type="scientific">Dendrothele bispora (strain CBS 962.96)</name>
    <dbReference type="NCBI Taxonomy" id="1314807"/>
    <lineage>
        <taxon>Eukaryota</taxon>
        <taxon>Fungi</taxon>
        <taxon>Dikarya</taxon>
        <taxon>Basidiomycota</taxon>
        <taxon>Agaricomycotina</taxon>
        <taxon>Agaricomycetes</taxon>
        <taxon>Agaricomycetidae</taxon>
        <taxon>Agaricales</taxon>
        <taxon>Agaricales incertae sedis</taxon>
        <taxon>Dendrothele</taxon>
    </lineage>
</organism>
<protein>
    <recommendedName>
        <fullName evidence="3">DUF6535 domain-containing protein</fullName>
    </recommendedName>
</protein>
<gene>
    <name evidence="4" type="ORF">K435DRAFT_222079</name>
</gene>
<evidence type="ECO:0000313" key="4">
    <source>
        <dbReference type="EMBL" id="THU91899.1"/>
    </source>
</evidence>
<feature type="transmembrane region" description="Helical" evidence="2">
    <location>
        <begin position="151"/>
        <end position="170"/>
    </location>
</feature>
<evidence type="ECO:0000259" key="3">
    <source>
        <dbReference type="Pfam" id="PF20153"/>
    </source>
</evidence>
<proteinExistence type="predicted"/>
<accession>A0A4S8LR04</accession>
<evidence type="ECO:0000313" key="5">
    <source>
        <dbReference type="Proteomes" id="UP000297245"/>
    </source>
</evidence>
<keyword evidence="5" id="KW-1185">Reference proteome</keyword>
<dbReference type="Pfam" id="PF20153">
    <property type="entry name" value="DUF6535"/>
    <property type="match status" value="1"/>
</dbReference>
<name>A0A4S8LR04_DENBC</name>
<evidence type="ECO:0000256" key="1">
    <source>
        <dbReference type="SAM" id="MobiDB-lite"/>
    </source>
</evidence>
<evidence type="ECO:0000256" key="2">
    <source>
        <dbReference type="SAM" id="Phobius"/>
    </source>
</evidence>
<reference evidence="4 5" key="1">
    <citation type="journal article" date="2019" name="Nat. Ecol. Evol.">
        <title>Megaphylogeny resolves global patterns of mushroom evolution.</title>
        <authorList>
            <person name="Varga T."/>
            <person name="Krizsan K."/>
            <person name="Foldi C."/>
            <person name="Dima B."/>
            <person name="Sanchez-Garcia M."/>
            <person name="Sanchez-Ramirez S."/>
            <person name="Szollosi G.J."/>
            <person name="Szarkandi J.G."/>
            <person name="Papp V."/>
            <person name="Albert L."/>
            <person name="Andreopoulos W."/>
            <person name="Angelini C."/>
            <person name="Antonin V."/>
            <person name="Barry K.W."/>
            <person name="Bougher N.L."/>
            <person name="Buchanan P."/>
            <person name="Buyck B."/>
            <person name="Bense V."/>
            <person name="Catcheside P."/>
            <person name="Chovatia M."/>
            <person name="Cooper J."/>
            <person name="Damon W."/>
            <person name="Desjardin D."/>
            <person name="Finy P."/>
            <person name="Geml J."/>
            <person name="Haridas S."/>
            <person name="Hughes K."/>
            <person name="Justo A."/>
            <person name="Karasinski D."/>
            <person name="Kautmanova I."/>
            <person name="Kiss B."/>
            <person name="Kocsube S."/>
            <person name="Kotiranta H."/>
            <person name="LaButti K.M."/>
            <person name="Lechner B.E."/>
            <person name="Liimatainen K."/>
            <person name="Lipzen A."/>
            <person name="Lukacs Z."/>
            <person name="Mihaltcheva S."/>
            <person name="Morgado L.N."/>
            <person name="Niskanen T."/>
            <person name="Noordeloos M.E."/>
            <person name="Ohm R.A."/>
            <person name="Ortiz-Santana B."/>
            <person name="Ovrebo C."/>
            <person name="Racz N."/>
            <person name="Riley R."/>
            <person name="Savchenko A."/>
            <person name="Shiryaev A."/>
            <person name="Soop K."/>
            <person name="Spirin V."/>
            <person name="Szebenyi C."/>
            <person name="Tomsovsky M."/>
            <person name="Tulloss R.E."/>
            <person name="Uehling J."/>
            <person name="Grigoriev I.V."/>
            <person name="Vagvolgyi C."/>
            <person name="Papp T."/>
            <person name="Martin F.M."/>
            <person name="Miettinen O."/>
            <person name="Hibbett D.S."/>
            <person name="Nagy L.G."/>
        </authorList>
    </citation>
    <scope>NUCLEOTIDE SEQUENCE [LARGE SCALE GENOMIC DNA]</scope>
    <source>
        <strain evidence="4 5">CBS 962.96</strain>
    </source>
</reference>
<dbReference type="OrthoDB" id="2634466at2759"/>
<dbReference type="AlphaFoldDB" id="A0A4S8LR04"/>
<dbReference type="InterPro" id="IPR045338">
    <property type="entry name" value="DUF6535"/>
</dbReference>
<keyword evidence="2" id="KW-0812">Transmembrane</keyword>
<keyword evidence="2" id="KW-0472">Membrane</keyword>